<feature type="transmembrane region" description="Helical" evidence="5">
    <location>
        <begin position="243"/>
        <end position="264"/>
    </location>
</feature>
<feature type="transmembrane region" description="Helical" evidence="5">
    <location>
        <begin position="307"/>
        <end position="331"/>
    </location>
</feature>
<evidence type="ECO:0000256" key="3">
    <source>
        <dbReference type="ARBA" id="ARBA00023163"/>
    </source>
</evidence>
<dbReference type="PROSITE" id="PS50043">
    <property type="entry name" value="HTH_LUXR_2"/>
    <property type="match status" value="1"/>
</dbReference>
<dbReference type="PANTHER" id="PTHR44688:SF16">
    <property type="entry name" value="DNA-BINDING TRANSCRIPTIONAL ACTIVATOR DEVR_DOSR"/>
    <property type="match status" value="1"/>
</dbReference>
<dbReference type="RefSeq" id="WP_244411973.1">
    <property type="nucleotide sequence ID" value="NZ_AP025564.1"/>
</dbReference>
<dbReference type="PANTHER" id="PTHR44688">
    <property type="entry name" value="DNA-BINDING TRANSCRIPTIONAL ACTIVATOR DEVR_DOSR"/>
    <property type="match status" value="1"/>
</dbReference>
<evidence type="ECO:0000256" key="1">
    <source>
        <dbReference type="ARBA" id="ARBA00023015"/>
    </source>
</evidence>
<dbReference type="CDD" id="cd06170">
    <property type="entry name" value="LuxR_C_like"/>
    <property type="match status" value="1"/>
</dbReference>
<feature type="transmembrane region" description="Helical" evidence="5">
    <location>
        <begin position="83"/>
        <end position="103"/>
    </location>
</feature>
<evidence type="ECO:0000256" key="4">
    <source>
        <dbReference type="SAM" id="MobiDB-lite"/>
    </source>
</evidence>
<feature type="transmembrane region" description="Helical" evidence="5">
    <location>
        <begin position="343"/>
        <end position="363"/>
    </location>
</feature>
<feature type="compositionally biased region" description="Low complexity" evidence="4">
    <location>
        <begin position="443"/>
        <end position="472"/>
    </location>
</feature>
<dbReference type="SUPFAM" id="SSF46894">
    <property type="entry name" value="C-terminal effector domain of the bipartite response regulators"/>
    <property type="match status" value="1"/>
</dbReference>
<reference evidence="7 8" key="1">
    <citation type="submission" date="2022-01" db="EMBL/GenBank/DDBJ databases">
        <title>Novel bile acid biosynthetic pathways are enriched in the microbiome of centenarians.</title>
        <authorList>
            <person name="Sato Y."/>
            <person name="Atarashi K."/>
            <person name="Plichta R.D."/>
            <person name="Arai Y."/>
            <person name="Sasajima S."/>
            <person name="Kearney M.S."/>
            <person name="Suda W."/>
            <person name="Takeshita K."/>
            <person name="Sasaki T."/>
            <person name="Okamoto S."/>
            <person name="Skelly N.A."/>
            <person name="Okamura Y."/>
            <person name="Vlamakis H."/>
            <person name="Li Y."/>
            <person name="Tanoue T."/>
            <person name="Takei H."/>
            <person name="Nittono H."/>
            <person name="Narushima S."/>
            <person name="Irie J."/>
            <person name="Itoh H."/>
            <person name="Moriya K."/>
            <person name="Sugiura Y."/>
            <person name="Suematsu M."/>
            <person name="Moritoki N."/>
            <person name="Shibata S."/>
            <person name="Littman R.D."/>
            <person name="Fischbach A.M."/>
            <person name="Uwamino Y."/>
            <person name="Inoue T."/>
            <person name="Honda A."/>
            <person name="Hattori M."/>
            <person name="Murai T."/>
            <person name="Xavier J.R."/>
            <person name="Hirose N."/>
            <person name="Honda K."/>
        </authorList>
    </citation>
    <scope>NUCLEOTIDE SEQUENCE [LARGE SCALE GENOMIC DNA]</scope>
    <source>
        <strain evidence="7 8">CE91-St30</strain>
    </source>
</reference>
<keyword evidence="8" id="KW-1185">Reference proteome</keyword>
<feature type="transmembrane region" description="Helical" evidence="5">
    <location>
        <begin position="369"/>
        <end position="389"/>
    </location>
</feature>
<dbReference type="Pfam" id="PF00196">
    <property type="entry name" value="GerE"/>
    <property type="match status" value="1"/>
</dbReference>
<dbReference type="Gene3D" id="1.10.10.10">
    <property type="entry name" value="Winged helix-like DNA-binding domain superfamily/Winged helix DNA-binding domain"/>
    <property type="match status" value="1"/>
</dbReference>
<keyword evidence="5" id="KW-0812">Transmembrane</keyword>
<keyword evidence="2" id="KW-0238">DNA-binding</keyword>
<dbReference type="Proteomes" id="UP001320544">
    <property type="component" value="Chromosome"/>
</dbReference>
<feature type="transmembrane region" description="Helical" evidence="5">
    <location>
        <begin position="214"/>
        <end position="237"/>
    </location>
</feature>
<feature type="compositionally biased region" description="Basic and acidic residues" evidence="4">
    <location>
        <begin position="427"/>
        <end position="439"/>
    </location>
</feature>
<proteinExistence type="predicted"/>
<feature type="transmembrane region" description="Helical" evidence="5">
    <location>
        <begin position="109"/>
        <end position="129"/>
    </location>
</feature>
<gene>
    <name evidence="7" type="ORF">CE91St30_09980</name>
</gene>
<dbReference type="InterPro" id="IPR036388">
    <property type="entry name" value="WH-like_DNA-bd_sf"/>
</dbReference>
<dbReference type="SMART" id="SM00421">
    <property type="entry name" value="HTH_LUXR"/>
    <property type="match status" value="1"/>
</dbReference>
<dbReference type="InterPro" id="IPR000792">
    <property type="entry name" value="Tscrpt_reg_LuxR_C"/>
</dbReference>
<accession>A0ABM7WHD2</accession>
<keyword evidence="5" id="KW-0472">Membrane</keyword>
<feature type="transmembrane region" description="Helical" evidence="5">
    <location>
        <begin position="53"/>
        <end position="71"/>
    </location>
</feature>
<protein>
    <recommendedName>
        <fullName evidence="6">HTH luxR-type domain-containing protein</fullName>
    </recommendedName>
</protein>
<dbReference type="EMBL" id="AP025564">
    <property type="protein sequence ID" value="BDE95665.1"/>
    <property type="molecule type" value="Genomic_DNA"/>
</dbReference>
<sequence>MAERSSAFLIEKKTAKMLGFKTLLAWHYLVLFTPLFIGDPEGGFFPFFFERQLTLYLALAVSFGLLALVGNRMLHKNKTMPSPVLLGAACALGAIASAVAVFGVGPADALVRIAVTAALGFSEALLMFLWLRYYAVAAGEFVYRSFAVDMMCGGLIAFLICVLQYPFSCIAAVALPLVAGASLVFNWQSVEPQQQPPTPCRSAMPSDKEVLRHFLKTVLPTVVYGFVFGLLQGGYILNEVALLMAYDPIVLLGILVCGVLIFAIPEDPGGNSDIDTMHRLSLLLFVLGIVSLSFLSTSVHQVVAETAIFAGFNLFDFGAMILALGMSKRLYTRGLLFIEGGRALTYLSLALGILSGEQLMLLANGDPMTLYTISGIAIALLVITTLTPFRETEKLDARLAIASFERSAGPILRTRFCANCPEAAEAGRSDGARAPRQDDAEAESGAAGSAPDAADVAARASGSGSAGEGDAAVQDASGPARVEPRDGAQRDTPWRRTCNEVARIYKLSPRETEIFLLIAKGRNAEYVQQKLVISTHTAKTHIANIYHKLGVHSSQEMLSLVEDYKRQGNEGDFADQ</sequence>
<evidence type="ECO:0000259" key="6">
    <source>
        <dbReference type="PROSITE" id="PS50043"/>
    </source>
</evidence>
<dbReference type="PRINTS" id="PR00038">
    <property type="entry name" value="HTHLUXR"/>
</dbReference>
<keyword evidence="3" id="KW-0804">Transcription</keyword>
<keyword evidence="5" id="KW-1133">Transmembrane helix</keyword>
<name>A0ABM7WHD2_9ACTN</name>
<feature type="domain" description="HTH luxR-type" evidence="6">
    <location>
        <begin position="500"/>
        <end position="565"/>
    </location>
</feature>
<keyword evidence="1" id="KW-0805">Transcription regulation</keyword>
<feature type="transmembrane region" description="Helical" evidence="5">
    <location>
        <begin position="20"/>
        <end position="38"/>
    </location>
</feature>
<evidence type="ECO:0000313" key="8">
    <source>
        <dbReference type="Proteomes" id="UP001320544"/>
    </source>
</evidence>
<feature type="transmembrane region" description="Helical" evidence="5">
    <location>
        <begin position="276"/>
        <end position="295"/>
    </location>
</feature>
<dbReference type="InterPro" id="IPR016032">
    <property type="entry name" value="Sig_transdc_resp-reg_C-effctor"/>
</dbReference>
<organism evidence="7 8">
    <name type="scientific">Raoultibacter timonensis</name>
    <dbReference type="NCBI Taxonomy" id="1907662"/>
    <lineage>
        <taxon>Bacteria</taxon>
        <taxon>Bacillati</taxon>
        <taxon>Actinomycetota</taxon>
        <taxon>Coriobacteriia</taxon>
        <taxon>Eggerthellales</taxon>
        <taxon>Eggerthellaceae</taxon>
        <taxon>Raoultibacter</taxon>
    </lineage>
</organism>
<evidence type="ECO:0000256" key="5">
    <source>
        <dbReference type="SAM" id="Phobius"/>
    </source>
</evidence>
<feature type="compositionally biased region" description="Basic and acidic residues" evidence="4">
    <location>
        <begin position="482"/>
        <end position="494"/>
    </location>
</feature>
<feature type="region of interest" description="Disordered" evidence="4">
    <location>
        <begin position="427"/>
        <end position="494"/>
    </location>
</feature>
<evidence type="ECO:0000256" key="2">
    <source>
        <dbReference type="ARBA" id="ARBA00023125"/>
    </source>
</evidence>
<evidence type="ECO:0000313" key="7">
    <source>
        <dbReference type="EMBL" id="BDE95665.1"/>
    </source>
</evidence>